<dbReference type="RefSeq" id="WP_265218248.1">
    <property type="nucleotide sequence ID" value="NZ_JAPEUL010000007.1"/>
</dbReference>
<keyword evidence="3" id="KW-1185">Reference proteome</keyword>
<comment type="caution">
    <text evidence="2">The sequence shown here is derived from an EMBL/GenBank/DDBJ whole genome shotgun (WGS) entry which is preliminary data.</text>
</comment>
<feature type="signal peptide" evidence="1">
    <location>
        <begin position="1"/>
        <end position="22"/>
    </location>
</feature>
<organism evidence="2 3">
    <name type="scientific">Marinomonas rhodophyticola</name>
    <dbReference type="NCBI Taxonomy" id="2992803"/>
    <lineage>
        <taxon>Bacteria</taxon>
        <taxon>Pseudomonadati</taxon>
        <taxon>Pseudomonadota</taxon>
        <taxon>Gammaproteobacteria</taxon>
        <taxon>Oceanospirillales</taxon>
        <taxon>Oceanospirillaceae</taxon>
        <taxon>Marinomonas</taxon>
    </lineage>
</organism>
<gene>
    <name evidence="2" type="ORF">ONZ52_08745</name>
</gene>
<evidence type="ECO:0000313" key="2">
    <source>
        <dbReference type="EMBL" id="MCW4629045.1"/>
    </source>
</evidence>
<evidence type="ECO:0000313" key="3">
    <source>
        <dbReference type="Proteomes" id="UP001431181"/>
    </source>
</evidence>
<keyword evidence="1" id="KW-0732">Signal</keyword>
<sequence>MMGKKLFTATLGAGFMSVSVQAADLEVIHWWTSGGEQKAVTVLAEEFDKLGNDKWVDTAVALGENARALTMQRILGGDAPVCRTIQYLSSVRRID</sequence>
<name>A0ABT3KEU4_9GAMM</name>
<evidence type="ECO:0000256" key="1">
    <source>
        <dbReference type="SAM" id="SignalP"/>
    </source>
</evidence>
<reference evidence="2" key="1">
    <citation type="submission" date="2022-11" db="EMBL/GenBank/DDBJ databases">
        <title>Marinomonas sp. nov., isolated from marine algae.</title>
        <authorList>
            <person name="Choi D.G."/>
            <person name="Kim J.M."/>
            <person name="Lee J.K."/>
            <person name="Baek J.H."/>
            <person name="Jeon C.O."/>
        </authorList>
    </citation>
    <scope>NUCLEOTIDE SEQUENCE</scope>
    <source>
        <strain evidence="2">KJ51-3</strain>
    </source>
</reference>
<dbReference type="Proteomes" id="UP001431181">
    <property type="component" value="Unassembled WGS sequence"/>
</dbReference>
<accession>A0ABT3KEU4</accession>
<protein>
    <submittedName>
        <fullName evidence="2">Uncharacterized protein</fullName>
    </submittedName>
</protein>
<proteinExistence type="predicted"/>
<dbReference type="EMBL" id="JAPEUL010000007">
    <property type="protein sequence ID" value="MCW4629045.1"/>
    <property type="molecule type" value="Genomic_DNA"/>
</dbReference>
<dbReference type="Gene3D" id="3.40.190.10">
    <property type="entry name" value="Periplasmic binding protein-like II"/>
    <property type="match status" value="1"/>
</dbReference>
<feature type="chain" id="PRO_5047059949" evidence="1">
    <location>
        <begin position="23"/>
        <end position="95"/>
    </location>
</feature>